<dbReference type="Pfam" id="PF10557">
    <property type="entry name" value="Cullin_Nedd8"/>
    <property type="match status" value="1"/>
</dbReference>
<evidence type="ECO:0000313" key="8">
    <source>
        <dbReference type="EMBL" id="ANB13766.1"/>
    </source>
</evidence>
<protein>
    <submittedName>
        <fullName evidence="8">Cullin CUL3</fullName>
    </submittedName>
</protein>
<dbReference type="SUPFAM" id="SSF46785">
    <property type="entry name" value="Winged helix' DNA-binding domain"/>
    <property type="match status" value="1"/>
</dbReference>
<sequence length="875" mass="99608">MATRGGRARIRAPKKSLADEANFDVSWNEKLSPAIREIYDKNASKRSFEELYRTAYYLVLKKHGKRLYESTKQQIREHLENKVVGSLTRYIQDHGQNSGSGTSVAAGGDDNVDGTIRENGTELATTENATKTTPKGTLDLESVPVDFLKQVRRYWDDSCLCMKMTSDILMYLDRVYVQDAKVPLIYDAGLILFRDAVIFNQKLPVGSIIDNIIINEVINERNGQIIDRVAIKATVNMLESLRDSHNPLFTSPIRTAQNDGRPYDYLKNGTDGLIDLDSGFGSVYTGEFEPKFLASSEEYYSTTARNVLESTPDAHVYIQKVKFWLEEEAQRCNRYLSIHTLDKVITLIEDVLITQRISEVLELPTTGLVSWIENEQYEDLSLAYQLVGRVDKTYKCICELVKKDLLIAGREANNVAIRSSEEAKASKGRPKEKQDAANPASGAAGAGATATLNPTTIAINWVEQVIRLKDKYDKILIQCFENQQNIRIANEESFILFVNENPKVAEFLSLFIDENLKRTIKGKSDEEIEDTLEKAITLFRYIADKDLFETYYKVHLAKRLLNGKSVSDEVERNMIGKIKREVGTAFTSKLEGMFKDMRISKDINNEFKAAQSQLQQSDSGNKGLADIQVNVLTSTFWPSGIVNTQAKFVLPPVVDEAKQRFEKFYLGRHTGRVLAWNMSMGTADIKARFKKRTHEINLSTVAMVVLMLFNELPEGHYLTYEDIQNTTGIATSELTRHLQSIAVAPRTRLLRKEPMSRDVKPTDKFYFNDKFESPMARIKVLAVSAKSKAENDSERKETLDRVDQSRKYETDAAIVRIMKSRRTLEHVQLIADATRQLSSRFKPDPILIKQRIDALLEREYLERDPERRNVYNYLA</sequence>
<dbReference type="Gene3D" id="1.20.1310.10">
    <property type="entry name" value="Cullin Repeats"/>
    <property type="match status" value="4"/>
</dbReference>
<dbReference type="GO" id="GO:0006511">
    <property type="term" value="P:ubiquitin-dependent protein catabolic process"/>
    <property type="evidence" value="ECO:0007669"/>
    <property type="project" value="InterPro"/>
</dbReference>
<dbReference type="GeneID" id="30036874"/>
<evidence type="ECO:0000313" key="9">
    <source>
        <dbReference type="Proteomes" id="UP000189580"/>
    </source>
</evidence>
<gene>
    <name evidence="8" type="primary">CUL3</name>
    <name evidence="8" type="ORF">AWJ20_4712</name>
</gene>
<feature type="compositionally biased region" description="Low complexity" evidence="6">
    <location>
        <begin position="436"/>
        <end position="447"/>
    </location>
</feature>
<dbReference type="InterPro" id="IPR019559">
    <property type="entry name" value="Cullin_neddylation_domain"/>
</dbReference>
<evidence type="ECO:0000256" key="1">
    <source>
        <dbReference type="ARBA" id="ARBA00006019"/>
    </source>
</evidence>
<keyword evidence="3" id="KW-0832">Ubl conjugation</keyword>
<feature type="domain" description="Cullin family profile" evidence="7">
    <location>
        <begin position="503"/>
        <end position="742"/>
    </location>
</feature>
<dbReference type="Pfam" id="PF00888">
    <property type="entry name" value="Cullin"/>
    <property type="match status" value="1"/>
</dbReference>
<dbReference type="KEGG" id="slb:AWJ20_4712"/>
<dbReference type="FunFam" id="1.10.10.10:FF:000091">
    <property type="entry name" value="Cullin 3"/>
    <property type="match status" value="1"/>
</dbReference>
<reference evidence="8 9" key="1">
    <citation type="submission" date="2016-02" db="EMBL/GenBank/DDBJ databases">
        <title>Complete genome sequence and transcriptome regulation of the pentose utilising yeast Sugiyamaella lignohabitans.</title>
        <authorList>
            <person name="Bellasio M."/>
            <person name="Peymann A."/>
            <person name="Valli M."/>
            <person name="Sipitzky M."/>
            <person name="Graf A."/>
            <person name="Sauer M."/>
            <person name="Marx H."/>
            <person name="Mattanovich D."/>
        </authorList>
    </citation>
    <scope>NUCLEOTIDE SEQUENCE [LARGE SCALE GENOMIC DNA]</scope>
    <source>
        <strain evidence="8 9">CBS 10342</strain>
    </source>
</reference>
<evidence type="ECO:0000256" key="6">
    <source>
        <dbReference type="SAM" id="MobiDB-lite"/>
    </source>
</evidence>
<dbReference type="SMART" id="SM00182">
    <property type="entry name" value="CULLIN"/>
    <property type="match status" value="1"/>
</dbReference>
<dbReference type="Pfam" id="PF26557">
    <property type="entry name" value="Cullin_AB"/>
    <property type="match status" value="1"/>
</dbReference>
<dbReference type="InterPro" id="IPR036390">
    <property type="entry name" value="WH_DNA-bd_sf"/>
</dbReference>
<dbReference type="InterPro" id="IPR045093">
    <property type="entry name" value="Cullin"/>
</dbReference>
<dbReference type="GO" id="GO:0031625">
    <property type="term" value="F:ubiquitin protein ligase binding"/>
    <property type="evidence" value="ECO:0007669"/>
    <property type="project" value="InterPro"/>
</dbReference>
<dbReference type="InterPro" id="IPR016158">
    <property type="entry name" value="Cullin_homology"/>
</dbReference>
<dbReference type="InterPro" id="IPR016159">
    <property type="entry name" value="Cullin_repeat-like_dom_sf"/>
</dbReference>
<evidence type="ECO:0000256" key="5">
    <source>
        <dbReference type="RuleBase" id="RU003829"/>
    </source>
</evidence>
<dbReference type="InterPro" id="IPR059120">
    <property type="entry name" value="Cullin-like_AB"/>
</dbReference>
<dbReference type="Gene3D" id="3.30.230.130">
    <property type="entry name" value="Cullin, Chain C, Domain 2"/>
    <property type="match status" value="1"/>
</dbReference>
<dbReference type="InterPro" id="IPR016157">
    <property type="entry name" value="Cullin_CS"/>
</dbReference>
<evidence type="ECO:0000256" key="4">
    <source>
        <dbReference type="PROSITE-ProRule" id="PRU00330"/>
    </source>
</evidence>
<dbReference type="PANTHER" id="PTHR11932">
    <property type="entry name" value="CULLIN"/>
    <property type="match status" value="1"/>
</dbReference>
<dbReference type="InterPro" id="IPR036317">
    <property type="entry name" value="Cullin_homology_sf"/>
</dbReference>
<dbReference type="InterPro" id="IPR036388">
    <property type="entry name" value="WH-like_DNA-bd_sf"/>
</dbReference>
<feature type="region of interest" description="Disordered" evidence="6">
    <location>
        <begin position="419"/>
        <end position="447"/>
    </location>
</feature>
<comment type="similarity">
    <text evidence="1 4 5">Belongs to the cullin family.</text>
</comment>
<dbReference type="SMART" id="SM00884">
    <property type="entry name" value="Cullin_Nedd8"/>
    <property type="match status" value="1"/>
</dbReference>
<dbReference type="Proteomes" id="UP000189580">
    <property type="component" value="Chromosome d"/>
</dbReference>
<dbReference type="PROSITE" id="PS50069">
    <property type="entry name" value="CULLIN_2"/>
    <property type="match status" value="1"/>
</dbReference>
<dbReference type="RefSeq" id="XP_018736243.1">
    <property type="nucleotide sequence ID" value="XM_018881801.1"/>
</dbReference>
<evidence type="ECO:0000259" key="7">
    <source>
        <dbReference type="PROSITE" id="PS50069"/>
    </source>
</evidence>
<keyword evidence="9" id="KW-1185">Reference proteome</keyword>
<accession>A0A167E8D1</accession>
<dbReference type="InterPro" id="IPR001373">
    <property type="entry name" value="Cullin_N"/>
</dbReference>
<organism evidence="8 9">
    <name type="scientific">Sugiyamaella lignohabitans</name>
    <dbReference type="NCBI Taxonomy" id="796027"/>
    <lineage>
        <taxon>Eukaryota</taxon>
        <taxon>Fungi</taxon>
        <taxon>Dikarya</taxon>
        <taxon>Ascomycota</taxon>
        <taxon>Saccharomycotina</taxon>
        <taxon>Dipodascomycetes</taxon>
        <taxon>Dipodascales</taxon>
        <taxon>Trichomonascaceae</taxon>
        <taxon>Sugiyamaella</taxon>
    </lineage>
</organism>
<dbReference type="Gene3D" id="1.10.10.10">
    <property type="entry name" value="Winged helix-like DNA-binding domain superfamily/Winged helix DNA-binding domain"/>
    <property type="match status" value="1"/>
</dbReference>
<dbReference type="OrthoDB" id="27073at2759"/>
<evidence type="ECO:0000256" key="3">
    <source>
        <dbReference type="ARBA" id="ARBA00022843"/>
    </source>
</evidence>
<dbReference type="AlphaFoldDB" id="A0A167E8D1"/>
<dbReference type="GO" id="GO:0031461">
    <property type="term" value="C:cullin-RING ubiquitin ligase complex"/>
    <property type="evidence" value="ECO:0007669"/>
    <property type="project" value="InterPro"/>
</dbReference>
<keyword evidence="2" id="KW-1017">Isopeptide bond</keyword>
<name>A0A167E8D1_9ASCO</name>
<feature type="compositionally biased region" description="Basic and acidic residues" evidence="6">
    <location>
        <begin position="419"/>
        <end position="435"/>
    </location>
</feature>
<dbReference type="FunFam" id="1.20.1310.10:FF:000002">
    <property type="entry name" value="cullin-3 isoform X1"/>
    <property type="match status" value="1"/>
</dbReference>
<dbReference type="PROSITE" id="PS01256">
    <property type="entry name" value="CULLIN_1"/>
    <property type="match status" value="1"/>
</dbReference>
<dbReference type="SUPFAM" id="SSF75632">
    <property type="entry name" value="Cullin homology domain"/>
    <property type="match status" value="1"/>
</dbReference>
<proteinExistence type="inferred from homology"/>
<dbReference type="SUPFAM" id="SSF74788">
    <property type="entry name" value="Cullin repeat-like"/>
    <property type="match status" value="1"/>
</dbReference>
<evidence type="ECO:0000256" key="2">
    <source>
        <dbReference type="ARBA" id="ARBA00022499"/>
    </source>
</evidence>
<dbReference type="EMBL" id="CP014502">
    <property type="protein sequence ID" value="ANB13766.1"/>
    <property type="molecule type" value="Genomic_DNA"/>
</dbReference>